<gene>
    <name evidence="1" type="ORF">CASFOL_006875</name>
</gene>
<accession>A0ABD3E861</accession>
<sequence length="61" mass="6943">MKDLMNFCSGHKNGPNGLEEFSLTGHCPKIEMGSDRTQQPHVIELRANFQTNNNNQLKEEL</sequence>
<evidence type="ECO:0000313" key="2">
    <source>
        <dbReference type="Proteomes" id="UP001632038"/>
    </source>
</evidence>
<keyword evidence="2" id="KW-1185">Reference proteome</keyword>
<evidence type="ECO:0000313" key="1">
    <source>
        <dbReference type="EMBL" id="KAL3650472.1"/>
    </source>
</evidence>
<dbReference type="EMBL" id="JAVIJP010000007">
    <property type="protein sequence ID" value="KAL3650472.1"/>
    <property type="molecule type" value="Genomic_DNA"/>
</dbReference>
<organism evidence="1 2">
    <name type="scientific">Castilleja foliolosa</name>
    <dbReference type="NCBI Taxonomy" id="1961234"/>
    <lineage>
        <taxon>Eukaryota</taxon>
        <taxon>Viridiplantae</taxon>
        <taxon>Streptophyta</taxon>
        <taxon>Embryophyta</taxon>
        <taxon>Tracheophyta</taxon>
        <taxon>Spermatophyta</taxon>
        <taxon>Magnoliopsida</taxon>
        <taxon>eudicotyledons</taxon>
        <taxon>Gunneridae</taxon>
        <taxon>Pentapetalae</taxon>
        <taxon>asterids</taxon>
        <taxon>lamiids</taxon>
        <taxon>Lamiales</taxon>
        <taxon>Orobanchaceae</taxon>
        <taxon>Pedicularideae</taxon>
        <taxon>Castillejinae</taxon>
        <taxon>Castilleja</taxon>
    </lineage>
</organism>
<comment type="caution">
    <text evidence="1">The sequence shown here is derived from an EMBL/GenBank/DDBJ whole genome shotgun (WGS) entry which is preliminary data.</text>
</comment>
<dbReference type="AlphaFoldDB" id="A0ABD3E861"/>
<reference evidence="2" key="1">
    <citation type="journal article" date="2024" name="IScience">
        <title>Strigolactones Initiate the Formation of Haustorium-like Structures in Castilleja.</title>
        <authorList>
            <person name="Buerger M."/>
            <person name="Peterson D."/>
            <person name="Chory J."/>
        </authorList>
    </citation>
    <scope>NUCLEOTIDE SEQUENCE [LARGE SCALE GENOMIC DNA]</scope>
</reference>
<name>A0ABD3E861_9LAMI</name>
<proteinExistence type="predicted"/>
<protein>
    <submittedName>
        <fullName evidence="1">Uncharacterized protein</fullName>
    </submittedName>
</protein>
<dbReference type="Proteomes" id="UP001632038">
    <property type="component" value="Unassembled WGS sequence"/>
</dbReference>